<name>A0A7D5QJN6_9EURY</name>
<dbReference type="KEGG" id="halu:HUG12_20340"/>
<evidence type="ECO:0000313" key="3">
    <source>
        <dbReference type="Proteomes" id="UP000509626"/>
    </source>
</evidence>
<feature type="compositionally biased region" description="Low complexity" evidence="1">
    <location>
        <begin position="25"/>
        <end position="36"/>
    </location>
</feature>
<sequence length="83" mass="7715">MELVTPGLAAGLAGCGGPPEEEEGTNPLEVETATGEATEEDAGTGQGAATEAGDTPATGTGDDALGNGTATVTDAPGNGTGSP</sequence>
<keyword evidence="2" id="KW-0614">Plasmid</keyword>
<gene>
    <name evidence="2" type="ORF">HUG12_20340</name>
</gene>
<organism evidence="2 3">
    <name type="scientific">Halorarum salinum</name>
    <dbReference type="NCBI Taxonomy" id="2743089"/>
    <lineage>
        <taxon>Archaea</taxon>
        <taxon>Methanobacteriati</taxon>
        <taxon>Methanobacteriota</taxon>
        <taxon>Stenosarchaea group</taxon>
        <taxon>Halobacteria</taxon>
        <taxon>Halobacteriales</taxon>
        <taxon>Haloferacaceae</taxon>
        <taxon>Halorarum</taxon>
    </lineage>
</organism>
<geneLocation type="plasmid" evidence="2 3">
    <name>unnamed1</name>
</geneLocation>
<evidence type="ECO:0000313" key="2">
    <source>
        <dbReference type="EMBL" id="QLG64142.1"/>
    </source>
</evidence>
<dbReference type="Proteomes" id="UP000509626">
    <property type="component" value="Plasmid unnamed1"/>
</dbReference>
<dbReference type="AlphaFoldDB" id="A0A7D5QJN6"/>
<dbReference type="GeneID" id="56039861"/>
<evidence type="ECO:0000256" key="1">
    <source>
        <dbReference type="SAM" id="MobiDB-lite"/>
    </source>
</evidence>
<reference evidence="2 3" key="1">
    <citation type="submission" date="2020-06" db="EMBL/GenBank/DDBJ databases">
        <title>NJ-3-1, isolated from saline soil.</title>
        <authorList>
            <person name="Cui H.L."/>
            <person name="Shi X."/>
        </authorList>
    </citation>
    <scope>NUCLEOTIDE SEQUENCE [LARGE SCALE GENOMIC DNA]</scope>
    <source>
        <strain evidence="2 3">NJ-3-1</strain>
        <plasmid evidence="2 3">unnamed1</plasmid>
    </source>
</reference>
<dbReference type="EMBL" id="CP058580">
    <property type="protein sequence ID" value="QLG64142.1"/>
    <property type="molecule type" value="Genomic_DNA"/>
</dbReference>
<keyword evidence="3" id="KW-1185">Reference proteome</keyword>
<dbReference type="RefSeq" id="WP_179270725.1">
    <property type="nucleotide sequence ID" value="NZ_CP058580.1"/>
</dbReference>
<protein>
    <submittedName>
        <fullName evidence="2">Uncharacterized protein</fullName>
    </submittedName>
</protein>
<feature type="region of interest" description="Disordered" evidence="1">
    <location>
        <begin position="1"/>
        <end position="83"/>
    </location>
</feature>
<accession>A0A7D5QJN6</accession>
<feature type="compositionally biased region" description="Low complexity" evidence="1">
    <location>
        <begin position="1"/>
        <end position="12"/>
    </location>
</feature>
<proteinExistence type="predicted"/>